<feature type="domain" description="HTH hxlR-type" evidence="4">
    <location>
        <begin position="6"/>
        <end position="104"/>
    </location>
</feature>
<dbReference type="PANTHER" id="PTHR33204:SF37">
    <property type="entry name" value="HTH-TYPE TRANSCRIPTIONAL REGULATOR YODB"/>
    <property type="match status" value="1"/>
</dbReference>
<dbReference type="AlphaFoldDB" id="A0A150WQ22"/>
<dbReference type="Proteomes" id="UP000075320">
    <property type="component" value="Unassembled WGS sequence"/>
</dbReference>
<evidence type="ECO:0000259" key="4">
    <source>
        <dbReference type="PROSITE" id="PS51118"/>
    </source>
</evidence>
<name>A0A150WQ22_BDEBC</name>
<evidence type="ECO:0000256" key="2">
    <source>
        <dbReference type="ARBA" id="ARBA00023125"/>
    </source>
</evidence>
<protein>
    <submittedName>
        <fullName evidence="5">HxlR family transcriptional regulator</fullName>
    </submittedName>
</protein>
<dbReference type="RefSeq" id="WP_061834052.1">
    <property type="nucleotide sequence ID" value="NZ_LUKE01000001.1"/>
</dbReference>
<dbReference type="EMBL" id="LUKE01000001">
    <property type="protein sequence ID" value="KYG66488.1"/>
    <property type="molecule type" value="Genomic_DNA"/>
</dbReference>
<evidence type="ECO:0000313" key="5">
    <source>
        <dbReference type="EMBL" id="KYG66488.1"/>
    </source>
</evidence>
<accession>A0A150WQ22</accession>
<dbReference type="InterPro" id="IPR002577">
    <property type="entry name" value="HTH_HxlR"/>
</dbReference>
<keyword evidence="1" id="KW-0805">Transcription regulation</keyword>
<keyword evidence="6" id="KW-1185">Reference proteome</keyword>
<evidence type="ECO:0000313" key="6">
    <source>
        <dbReference type="Proteomes" id="UP000075320"/>
    </source>
</evidence>
<keyword evidence="2" id="KW-0238">DNA-binding</keyword>
<dbReference type="InterPro" id="IPR036388">
    <property type="entry name" value="WH-like_DNA-bd_sf"/>
</dbReference>
<dbReference type="Pfam" id="PF01638">
    <property type="entry name" value="HxlR"/>
    <property type="match status" value="1"/>
</dbReference>
<evidence type="ECO:0000256" key="1">
    <source>
        <dbReference type="ARBA" id="ARBA00023015"/>
    </source>
</evidence>
<organism evidence="5 6">
    <name type="scientific">Bdellovibrio bacteriovorus</name>
    <dbReference type="NCBI Taxonomy" id="959"/>
    <lineage>
        <taxon>Bacteria</taxon>
        <taxon>Pseudomonadati</taxon>
        <taxon>Bdellovibrionota</taxon>
        <taxon>Bdellovibrionia</taxon>
        <taxon>Bdellovibrionales</taxon>
        <taxon>Pseudobdellovibrionaceae</taxon>
        <taxon>Bdellovibrio</taxon>
    </lineage>
</organism>
<proteinExistence type="predicted"/>
<dbReference type="SUPFAM" id="SSF46785">
    <property type="entry name" value="Winged helix' DNA-binding domain"/>
    <property type="match status" value="1"/>
</dbReference>
<dbReference type="PANTHER" id="PTHR33204">
    <property type="entry name" value="TRANSCRIPTIONAL REGULATOR, MARR FAMILY"/>
    <property type="match status" value="1"/>
</dbReference>
<dbReference type="Gene3D" id="1.10.10.10">
    <property type="entry name" value="Winged helix-like DNA-binding domain superfamily/Winged helix DNA-binding domain"/>
    <property type="match status" value="1"/>
</dbReference>
<comment type="caution">
    <text evidence="5">The sequence shown here is derived from an EMBL/GenBank/DDBJ whole genome shotgun (WGS) entry which is preliminary data.</text>
</comment>
<gene>
    <name evidence="5" type="ORF">AZI86_05425</name>
</gene>
<sequence>MDEKKYDVKFLVEDIVGCKWSMSILDMIDKGINRPGAMVREQDGLTTKVLNERLRKLQKYQVIDKVEHPEVPPRVEYVYTEFGKKFLDIVKAIRNLEDEMDIKK</sequence>
<keyword evidence="3" id="KW-0804">Transcription</keyword>
<dbReference type="InterPro" id="IPR036390">
    <property type="entry name" value="WH_DNA-bd_sf"/>
</dbReference>
<dbReference type="OrthoDB" id="5293857at2"/>
<dbReference type="PROSITE" id="PS51118">
    <property type="entry name" value="HTH_HXLR"/>
    <property type="match status" value="1"/>
</dbReference>
<evidence type="ECO:0000256" key="3">
    <source>
        <dbReference type="ARBA" id="ARBA00023163"/>
    </source>
</evidence>
<reference evidence="5 6" key="1">
    <citation type="submission" date="2016-03" db="EMBL/GenBank/DDBJ databases">
        <authorList>
            <person name="Ploux O."/>
        </authorList>
    </citation>
    <scope>NUCLEOTIDE SEQUENCE [LARGE SCALE GENOMIC DNA]</scope>
    <source>
        <strain evidence="5 6">R0</strain>
    </source>
</reference>
<dbReference type="GO" id="GO:0003677">
    <property type="term" value="F:DNA binding"/>
    <property type="evidence" value="ECO:0007669"/>
    <property type="project" value="UniProtKB-KW"/>
</dbReference>